<dbReference type="InterPro" id="IPR000399">
    <property type="entry name" value="TPP-bd_CS"/>
</dbReference>
<evidence type="ECO:0000256" key="2">
    <source>
        <dbReference type="ARBA" id="ARBA00023052"/>
    </source>
</evidence>
<dbReference type="EMBL" id="JAUZMZ010000125">
    <property type="protein sequence ID" value="MEE2034180.1"/>
    <property type="molecule type" value="Genomic_DNA"/>
</dbReference>
<evidence type="ECO:0000313" key="7">
    <source>
        <dbReference type="EMBL" id="MEE2034180.1"/>
    </source>
</evidence>
<name>A0ABU7JWE5_9NOCA</name>
<evidence type="ECO:0000256" key="3">
    <source>
        <dbReference type="RuleBase" id="RU362132"/>
    </source>
</evidence>
<dbReference type="PANTHER" id="PTHR42981:SF2">
    <property type="entry name" value="PYRUVATE DEHYDROGENASE [UBIQUINONE]"/>
    <property type="match status" value="1"/>
</dbReference>
<reference evidence="7 8" key="1">
    <citation type="submission" date="2023-08" db="EMBL/GenBank/DDBJ databases">
        <authorList>
            <person name="Girao M."/>
            <person name="Carvalho M.F."/>
        </authorList>
    </citation>
    <scope>NUCLEOTIDE SEQUENCE [LARGE SCALE GENOMIC DNA]</scope>
    <source>
        <strain evidence="7 8">CC-R104</strain>
    </source>
</reference>
<comment type="similarity">
    <text evidence="1 3">Belongs to the TPP enzyme family.</text>
</comment>
<feature type="domain" description="Thiamine pyrophosphate enzyme central" evidence="4">
    <location>
        <begin position="190"/>
        <end position="320"/>
    </location>
</feature>
<feature type="domain" description="Thiamine pyrophosphate enzyme TPP-binding" evidence="5">
    <location>
        <begin position="380"/>
        <end position="535"/>
    </location>
</feature>
<feature type="domain" description="Thiamine pyrophosphate enzyme N-terminal TPP-binding" evidence="6">
    <location>
        <begin position="1"/>
        <end position="112"/>
    </location>
</feature>
<comment type="caution">
    <text evidence="7">The sequence shown here is derived from an EMBL/GenBank/DDBJ whole genome shotgun (WGS) entry which is preliminary data.</text>
</comment>
<dbReference type="InterPro" id="IPR012000">
    <property type="entry name" value="Thiamin_PyroP_enz_cen_dom"/>
</dbReference>
<dbReference type="Gene3D" id="3.40.50.970">
    <property type="match status" value="2"/>
</dbReference>
<dbReference type="InterPro" id="IPR029035">
    <property type="entry name" value="DHS-like_NAD/FAD-binding_dom"/>
</dbReference>
<dbReference type="Pfam" id="PF02775">
    <property type="entry name" value="TPP_enzyme_C"/>
    <property type="match status" value="1"/>
</dbReference>
<evidence type="ECO:0000256" key="1">
    <source>
        <dbReference type="ARBA" id="ARBA00007812"/>
    </source>
</evidence>
<dbReference type="RefSeq" id="WP_330153553.1">
    <property type="nucleotide sequence ID" value="NZ_JAUZMZ010000125.1"/>
</dbReference>
<dbReference type="Proteomes" id="UP001331936">
    <property type="component" value="Unassembled WGS sequence"/>
</dbReference>
<dbReference type="InterPro" id="IPR029061">
    <property type="entry name" value="THDP-binding"/>
</dbReference>
<dbReference type="Gene3D" id="3.40.50.1220">
    <property type="entry name" value="TPP-binding domain"/>
    <property type="match status" value="1"/>
</dbReference>
<keyword evidence="8" id="KW-1185">Reference proteome</keyword>
<organism evidence="7 8">
    <name type="scientific">Rhodococcus chondri</name>
    <dbReference type="NCBI Taxonomy" id="3065941"/>
    <lineage>
        <taxon>Bacteria</taxon>
        <taxon>Bacillati</taxon>
        <taxon>Actinomycetota</taxon>
        <taxon>Actinomycetes</taxon>
        <taxon>Mycobacteriales</taxon>
        <taxon>Nocardiaceae</taxon>
        <taxon>Rhodococcus</taxon>
    </lineage>
</organism>
<dbReference type="InterPro" id="IPR047210">
    <property type="entry name" value="TPP_PYR_POXB-like"/>
</dbReference>
<dbReference type="SUPFAM" id="SSF52518">
    <property type="entry name" value="Thiamin diphosphate-binding fold (THDP-binding)"/>
    <property type="match status" value="2"/>
</dbReference>
<dbReference type="Pfam" id="PF00205">
    <property type="entry name" value="TPP_enzyme_M"/>
    <property type="match status" value="1"/>
</dbReference>
<gene>
    <name evidence="7" type="ORF">Q8814_19025</name>
</gene>
<evidence type="ECO:0000259" key="5">
    <source>
        <dbReference type="Pfam" id="PF02775"/>
    </source>
</evidence>
<sequence length="588" mass="64044">MLERLRDWGVDHVFGYPGDGINGILAAWTRTGNKPAFVQSRHEEMSAFEAVGYAKFTGRPGVCMATSGPGAIHLLNGLYDAKLDHVPVVAIVGQTDRTAMGGSYQQEVDLLSLYKDVASAYVQVVTVPEQLPNVLDRAMRIAVAERAPTAIIIHGDVQELEYTPPAHEFKMVPSSLGLDRPRIAPDDDAVRRAADILNAGNKVAMLVGAGARDARDQLVEVADLLGAGAAKALLGKDVLSDDLPWVTGSIGLLGTRPSYELMTGCDTLLIVGSSFPYSQFLPEYGQARGVQIDIDAEYIGMRYPNEVNLVSDAAAALTALIPMLERKSDRSWREEIEANVARWWDTMQMQAQVESDPINPLRLFSELSSRLPIDAIVTADSGSAANWYARQLKFRGNMRGSLSGTLATMGPAVPYGIGAKFGVPERPVIAFAGDGAMQMNGLAELITVQRYWQQWTDPRLIVAIIHNNDLNQVTWEMRAMGGAPKFEESQSLPDVDYAGFAAGLGLAAERITDAEKLGDAWDRALAADRPTVLDVYTDPDMPPIPPHATWEQFVDVTKSVVAGDKDSWGFVKQGVKTKLQELLPRRNR</sequence>
<dbReference type="CDD" id="cd07039">
    <property type="entry name" value="TPP_PYR_POX"/>
    <property type="match status" value="1"/>
</dbReference>
<dbReference type="InterPro" id="IPR011766">
    <property type="entry name" value="TPP_enzyme_TPP-bd"/>
</dbReference>
<dbReference type="InterPro" id="IPR047211">
    <property type="entry name" value="POXB-like"/>
</dbReference>
<dbReference type="SUPFAM" id="SSF52467">
    <property type="entry name" value="DHS-like NAD/FAD-binding domain"/>
    <property type="match status" value="1"/>
</dbReference>
<dbReference type="PANTHER" id="PTHR42981">
    <property type="entry name" value="PYRUVATE DEHYDROGENASE [UBIQUINONE]"/>
    <property type="match status" value="1"/>
</dbReference>
<dbReference type="Pfam" id="PF02776">
    <property type="entry name" value="TPP_enzyme_N"/>
    <property type="match status" value="1"/>
</dbReference>
<dbReference type="InterPro" id="IPR012001">
    <property type="entry name" value="Thiamin_PyroP_enz_TPP-bd_dom"/>
</dbReference>
<dbReference type="NCBIfam" id="NF006129">
    <property type="entry name" value="PRK08273.1"/>
    <property type="match status" value="1"/>
</dbReference>
<dbReference type="InterPro" id="IPR047212">
    <property type="entry name" value="TPP_POXB-like"/>
</dbReference>
<dbReference type="PROSITE" id="PS00187">
    <property type="entry name" value="TPP_ENZYMES"/>
    <property type="match status" value="1"/>
</dbReference>
<keyword evidence="2 3" id="KW-0786">Thiamine pyrophosphate</keyword>
<proteinExistence type="inferred from homology"/>
<dbReference type="CDD" id="cd02014">
    <property type="entry name" value="TPP_POX"/>
    <property type="match status" value="1"/>
</dbReference>
<evidence type="ECO:0000259" key="4">
    <source>
        <dbReference type="Pfam" id="PF00205"/>
    </source>
</evidence>
<evidence type="ECO:0000259" key="6">
    <source>
        <dbReference type="Pfam" id="PF02776"/>
    </source>
</evidence>
<accession>A0ABU7JWE5</accession>
<evidence type="ECO:0000313" key="8">
    <source>
        <dbReference type="Proteomes" id="UP001331936"/>
    </source>
</evidence>
<protein>
    <submittedName>
        <fullName evidence="7">Thiamine pyrophosphate-requiring protein</fullName>
    </submittedName>
</protein>